<dbReference type="EMBL" id="CP002623">
    <property type="protein sequence ID" value="AEI93757.1"/>
    <property type="molecule type" value="Genomic_DNA"/>
</dbReference>
<name>F7ZIN8_ROSLO</name>
<dbReference type="eggNOG" id="ENOG5031ADN">
    <property type="taxonomic scope" value="Bacteria"/>
</dbReference>
<evidence type="ECO:0000313" key="2">
    <source>
        <dbReference type="Proteomes" id="UP000001353"/>
    </source>
</evidence>
<protein>
    <submittedName>
        <fullName evidence="1">Uncharacterized protein</fullName>
    </submittedName>
</protein>
<keyword evidence="2" id="KW-1185">Reference proteome</keyword>
<dbReference type="HOGENOM" id="CLU_1517320_0_0_5"/>
<reference evidence="1 2" key="1">
    <citation type="journal article" date="2011" name="BMC Genomics">
        <title>Comparative genome analysis and genome-guided physiological analysis of Roseobacter litoralis.</title>
        <authorList>
            <person name="Kalhoefer D."/>
            <person name="Thole S."/>
            <person name="Voget S."/>
            <person name="Lehmann R."/>
            <person name="Liesegang H."/>
            <person name="Wollher A."/>
            <person name="Daniel R."/>
            <person name="Simon M."/>
            <person name="Brinkhoff T."/>
        </authorList>
    </citation>
    <scope>NUCLEOTIDE SEQUENCE [LARGE SCALE GENOMIC DNA]</scope>
    <source>
        <strain evidence="2">ATCC 49566 / DSM 6996 / JCM 21268 / NBRC 15278 / OCh 149</strain>
    </source>
</reference>
<dbReference type="AlphaFoldDB" id="F7ZIN8"/>
<dbReference type="Proteomes" id="UP000001353">
    <property type="component" value="Chromosome"/>
</dbReference>
<dbReference type="KEGG" id="rli:RLO149_c017650"/>
<organism evidence="1 2">
    <name type="scientific">Roseobacter litoralis (strain ATCC 49566 / DSM 6996 / JCM 21268 / NBRC 15278 / OCh 149)</name>
    <dbReference type="NCBI Taxonomy" id="391595"/>
    <lineage>
        <taxon>Bacteria</taxon>
        <taxon>Pseudomonadati</taxon>
        <taxon>Pseudomonadota</taxon>
        <taxon>Alphaproteobacteria</taxon>
        <taxon>Rhodobacterales</taxon>
        <taxon>Roseobacteraceae</taxon>
        <taxon>Roseobacter</taxon>
    </lineage>
</organism>
<accession>F7ZIN8</accession>
<evidence type="ECO:0000313" key="1">
    <source>
        <dbReference type="EMBL" id="AEI93757.1"/>
    </source>
</evidence>
<dbReference type="RefSeq" id="WP_013961690.1">
    <property type="nucleotide sequence ID" value="NC_015730.1"/>
</dbReference>
<dbReference type="OrthoDB" id="7846788at2"/>
<gene>
    <name evidence="1" type="ordered locus">RLO149_c017650</name>
</gene>
<sequence length="185" mass="20884">MSFDTKKLQEQIKSTLSRISELDDATVLKRLHANIHRHPDLEDIDRETLDEAVMQRLRIVSPAIATRLGGPKDEQGRDFLEALYERVATEFDLSGNHLKNGVKTGGYMINGTRYVDVYISYKTATKKNLSLAWIQDEVGSEPYLHLQLRHVGAGGTGELKNKKFNDQETATEAYSRELAHLLSEA</sequence>
<proteinExistence type="predicted"/>